<feature type="region of interest" description="Disordered" evidence="10">
    <location>
        <begin position="427"/>
        <end position="450"/>
    </location>
</feature>
<dbReference type="GO" id="GO:0016020">
    <property type="term" value="C:membrane"/>
    <property type="evidence" value="ECO:0007669"/>
    <property type="project" value="UniProtKB-SubCell"/>
</dbReference>
<feature type="transmembrane region" description="Helical" evidence="11">
    <location>
        <begin position="139"/>
        <end position="158"/>
    </location>
</feature>
<evidence type="ECO:0000256" key="3">
    <source>
        <dbReference type="ARBA" id="ARBA00022692"/>
    </source>
</evidence>
<feature type="transmembrane region" description="Helical" evidence="11">
    <location>
        <begin position="365"/>
        <end position="389"/>
    </location>
</feature>
<evidence type="ECO:0000256" key="8">
    <source>
        <dbReference type="ARBA" id="ARBA00023224"/>
    </source>
</evidence>
<name>A0A193KUR8_SCHMD</name>
<dbReference type="InterPro" id="IPR000276">
    <property type="entry name" value="GPCR_Rhodpsn"/>
</dbReference>
<protein>
    <submittedName>
        <fullName evidence="13">NPYR-3</fullName>
    </submittedName>
</protein>
<keyword evidence="6 11" id="KW-0472">Membrane</keyword>
<evidence type="ECO:0000256" key="9">
    <source>
        <dbReference type="RuleBase" id="RU000688"/>
    </source>
</evidence>
<evidence type="ECO:0000256" key="7">
    <source>
        <dbReference type="ARBA" id="ARBA00023170"/>
    </source>
</evidence>
<feature type="non-terminal residue" evidence="13">
    <location>
        <position position="450"/>
    </location>
</feature>
<dbReference type="AlphaFoldDB" id="A0A193KUR8"/>
<feature type="transmembrane region" description="Helical" evidence="11">
    <location>
        <begin position="291"/>
        <end position="314"/>
    </location>
</feature>
<keyword evidence="5 9" id="KW-0297">G-protein coupled receptor</keyword>
<dbReference type="EMBL" id="KX018978">
    <property type="protein sequence ID" value="ANO39139.1"/>
    <property type="molecule type" value="mRNA"/>
</dbReference>
<keyword evidence="8 9" id="KW-0807">Transducer</keyword>
<dbReference type="PANTHER" id="PTHR24235:SF12">
    <property type="entry name" value="G-PROTEIN COUPLED RECEPTORS FAMILY 1 PROFILE DOMAIN-CONTAINING PROTEIN"/>
    <property type="match status" value="1"/>
</dbReference>
<feature type="transmembrane region" description="Helical" evidence="11">
    <location>
        <begin position="59"/>
        <end position="86"/>
    </location>
</feature>
<reference evidence="13" key="1">
    <citation type="journal article" date="2016" name="PLoS Biol.">
        <title>GPCRs Direct Germline Development and Somatic Gonad Function in Planarians.</title>
        <authorList>
            <person name="Saberi A."/>
            <person name="Jamal A."/>
            <person name="Beets I."/>
            <person name="Schoofs L."/>
            <person name="Newmark P.A."/>
        </authorList>
    </citation>
    <scope>NUCLEOTIDE SEQUENCE</scope>
</reference>
<dbReference type="CDD" id="cd15203">
    <property type="entry name" value="7tmA_NPYR-like"/>
    <property type="match status" value="1"/>
</dbReference>
<organism evidence="13">
    <name type="scientific">Schmidtea mediterranea</name>
    <name type="common">Freshwater planarian flatworm</name>
    <dbReference type="NCBI Taxonomy" id="79327"/>
    <lineage>
        <taxon>Eukaryota</taxon>
        <taxon>Metazoa</taxon>
        <taxon>Spiralia</taxon>
        <taxon>Lophotrochozoa</taxon>
        <taxon>Platyhelminthes</taxon>
        <taxon>Rhabditophora</taxon>
        <taxon>Seriata</taxon>
        <taxon>Tricladida</taxon>
        <taxon>Continenticola</taxon>
        <taxon>Geoplanoidea</taxon>
        <taxon>Dugesiidae</taxon>
        <taxon>Schmidtea</taxon>
    </lineage>
</organism>
<keyword evidence="7 9" id="KW-0675">Receptor</keyword>
<dbReference type="PRINTS" id="PR01012">
    <property type="entry name" value="NRPEPTIDEYR"/>
</dbReference>
<feature type="transmembrane region" description="Helical" evidence="11">
    <location>
        <begin position="98"/>
        <end position="119"/>
    </location>
</feature>
<dbReference type="GO" id="GO:0004983">
    <property type="term" value="F:neuropeptide Y receptor activity"/>
    <property type="evidence" value="ECO:0007669"/>
    <property type="project" value="InterPro"/>
</dbReference>
<evidence type="ECO:0000256" key="11">
    <source>
        <dbReference type="SAM" id="Phobius"/>
    </source>
</evidence>
<dbReference type="Pfam" id="PF00001">
    <property type="entry name" value="7tm_1"/>
    <property type="match status" value="1"/>
</dbReference>
<evidence type="ECO:0000256" key="5">
    <source>
        <dbReference type="ARBA" id="ARBA00023040"/>
    </source>
</evidence>
<dbReference type="PROSITE" id="PS00237">
    <property type="entry name" value="G_PROTEIN_RECEP_F1_1"/>
    <property type="match status" value="1"/>
</dbReference>
<feature type="domain" description="G-protein coupled receptors family 1 profile" evidence="12">
    <location>
        <begin position="77"/>
        <end position="386"/>
    </location>
</feature>
<accession>A0A193KUR8</accession>
<comment type="subcellular location">
    <subcellularLocation>
        <location evidence="1">Membrane</location>
        <topology evidence="1">Multi-pass membrane protein</topology>
    </subcellularLocation>
</comment>
<dbReference type="SMART" id="SM01381">
    <property type="entry name" value="7TM_GPCR_Srsx"/>
    <property type="match status" value="1"/>
</dbReference>
<evidence type="ECO:0000256" key="6">
    <source>
        <dbReference type="ARBA" id="ARBA00023136"/>
    </source>
</evidence>
<dbReference type="InterPro" id="IPR017452">
    <property type="entry name" value="GPCR_Rhodpsn_7TM"/>
</dbReference>
<evidence type="ECO:0000256" key="4">
    <source>
        <dbReference type="ARBA" id="ARBA00022989"/>
    </source>
</evidence>
<dbReference type="InterPro" id="IPR000611">
    <property type="entry name" value="NPY_rcpt"/>
</dbReference>
<feature type="transmembrane region" description="Helical" evidence="11">
    <location>
        <begin position="227"/>
        <end position="250"/>
    </location>
</feature>
<dbReference type="Gene3D" id="1.20.1070.10">
    <property type="entry name" value="Rhodopsin 7-helix transmembrane proteins"/>
    <property type="match status" value="1"/>
</dbReference>
<evidence type="ECO:0000313" key="13">
    <source>
        <dbReference type="EMBL" id="ANO39139.1"/>
    </source>
</evidence>
<dbReference type="PANTHER" id="PTHR24235">
    <property type="entry name" value="NEUROPEPTIDE Y RECEPTOR"/>
    <property type="match status" value="1"/>
</dbReference>
<evidence type="ECO:0000256" key="1">
    <source>
        <dbReference type="ARBA" id="ARBA00004141"/>
    </source>
</evidence>
<dbReference type="PRINTS" id="PR00237">
    <property type="entry name" value="GPCRRHODOPSN"/>
</dbReference>
<evidence type="ECO:0000256" key="2">
    <source>
        <dbReference type="ARBA" id="ARBA00010663"/>
    </source>
</evidence>
<feature type="transmembrane region" description="Helical" evidence="11">
    <location>
        <begin position="178"/>
        <end position="198"/>
    </location>
</feature>
<dbReference type="PROSITE" id="PS50262">
    <property type="entry name" value="G_PROTEIN_RECEP_F1_2"/>
    <property type="match status" value="1"/>
</dbReference>
<sequence>MTSNPNDICKSIKLVTYDLIKYYLTNCAVFTNETTKVMESVLSEMKKAGENQLKLPNSFFIPLLVIYGIMIIYGSIGSFMVILVVAKNKMMRTPRNLFILNLGISDLILCAFTEPFNLLRLLSGHQEWNLGETICKLTSMLQGTNILVSTFSITAIALDRFQIIVHPERNAISNTGVVRILFLIWCVAIILSFPLYFFSTVHQDESKKCFEVTESKSLKPLRFAHSYLMLVLQYVVPLFILSVSYFRICIKIKYRMVNQRGKNNEVSSTSTSQVIESRRLKESRRQRRTNILLSSIAIIFALSWLPLNIVNLVMDFRQSSFNERKDYGNRDPSMIKPNENVYDMSKNVTQLHSTVPSIIEPKNVLGIQAVCLLIVLCSACVNPVLYGWLNENFKREFRCMFKSLFPYLQSKTEAAEETQLLENNNNSFINESNKSKPKISNSNFNNNNNN</sequence>
<keyword evidence="3 9" id="KW-0812">Transmembrane</keyword>
<comment type="similarity">
    <text evidence="2 9">Belongs to the G-protein coupled receptor 1 family.</text>
</comment>
<evidence type="ECO:0000259" key="12">
    <source>
        <dbReference type="PROSITE" id="PS50262"/>
    </source>
</evidence>
<proteinExistence type="evidence at transcript level"/>
<evidence type="ECO:0000256" key="10">
    <source>
        <dbReference type="SAM" id="MobiDB-lite"/>
    </source>
</evidence>
<keyword evidence="4 11" id="KW-1133">Transmembrane helix</keyword>
<dbReference type="SUPFAM" id="SSF81321">
    <property type="entry name" value="Family A G protein-coupled receptor-like"/>
    <property type="match status" value="1"/>
</dbReference>
<gene>
    <name evidence="13" type="primary">npyr-3</name>
</gene>